<keyword evidence="4 10" id="KW-0285">Flavoprotein</keyword>
<dbReference type="Pfam" id="PF01134">
    <property type="entry name" value="GIDA"/>
    <property type="match status" value="1"/>
</dbReference>
<dbReference type="PANTHER" id="PTHR11806">
    <property type="entry name" value="GLUCOSE INHIBITED DIVISION PROTEIN A"/>
    <property type="match status" value="1"/>
</dbReference>
<dbReference type="AlphaFoldDB" id="C4F8T9"/>
<evidence type="ECO:0000256" key="3">
    <source>
        <dbReference type="ARBA" id="ARBA00022603"/>
    </source>
</evidence>
<dbReference type="HAMAP" id="MF_01037">
    <property type="entry name" value="TrmFO"/>
    <property type="match status" value="1"/>
</dbReference>
<dbReference type="eggNOG" id="COG1206">
    <property type="taxonomic scope" value="Bacteria"/>
</dbReference>
<dbReference type="NCBIfam" id="TIGR00137">
    <property type="entry name" value="gid_trmFO"/>
    <property type="match status" value="1"/>
</dbReference>
<dbReference type="GO" id="GO:0005829">
    <property type="term" value="C:cytosol"/>
    <property type="evidence" value="ECO:0007669"/>
    <property type="project" value="TreeGrafter"/>
</dbReference>
<keyword evidence="2 10" id="KW-0963">Cytoplasm</keyword>
<evidence type="ECO:0000256" key="1">
    <source>
        <dbReference type="ARBA" id="ARBA00001974"/>
    </source>
</evidence>
<evidence type="ECO:0000256" key="9">
    <source>
        <dbReference type="ARBA" id="ARBA00023027"/>
    </source>
</evidence>
<dbReference type="InterPro" id="IPR036188">
    <property type="entry name" value="FAD/NAD-bd_sf"/>
</dbReference>
<dbReference type="EMBL" id="ABXH02000008">
    <property type="protein sequence ID" value="EEP44720.1"/>
    <property type="molecule type" value="Genomic_DNA"/>
</dbReference>
<gene>
    <name evidence="10 12" type="primary">trmFO</name>
    <name evidence="12" type="ORF">COLINT_02465</name>
</gene>
<dbReference type="InterPro" id="IPR040131">
    <property type="entry name" value="MnmG_N"/>
</dbReference>
<evidence type="ECO:0000256" key="8">
    <source>
        <dbReference type="ARBA" id="ARBA00022857"/>
    </source>
</evidence>
<comment type="caution">
    <text evidence="12">The sequence shown here is derived from an EMBL/GenBank/DDBJ whole genome shotgun (WGS) entry which is preliminary data.</text>
</comment>
<dbReference type="GO" id="GO:0002098">
    <property type="term" value="P:tRNA wobble uridine modification"/>
    <property type="evidence" value="ECO:0007669"/>
    <property type="project" value="TreeGrafter"/>
</dbReference>
<keyword evidence="6 10" id="KW-0819">tRNA processing</keyword>
<comment type="catalytic activity">
    <reaction evidence="10">
        <text>uridine(54) in tRNA + (6R)-5,10-methylene-5,6,7,8-tetrahydrofolate + NADH + H(+) = 5-methyluridine(54) in tRNA + (6S)-5,6,7,8-tetrahydrofolate + NAD(+)</text>
        <dbReference type="Rhea" id="RHEA:16873"/>
        <dbReference type="Rhea" id="RHEA-COMP:10167"/>
        <dbReference type="Rhea" id="RHEA-COMP:10193"/>
        <dbReference type="ChEBI" id="CHEBI:15378"/>
        <dbReference type="ChEBI" id="CHEBI:15636"/>
        <dbReference type="ChEBI" id="CHEBI:57453"/>
        <dbReference type="ChEBI" id="CHEBI:57540"/>
        <dbReference type="ChEBI" id="CHEBI:57945"/>
        <dbReference type="ChEBI" id="CHEBI:65315"/>
        <dbReference type="ChEBI" id="CHEBI:74447"/>
        <dbReference type="EC" id="2.1.1.74"/>
    </reaction>
</comment>
<dbReference type="GO" id="GO:0030488">
    <property type="term" value="P:tRNA methylation"/>
    <property type="evidence" value="ECO:0007669"/>
    <property type="project" value="TreeGrafter"/>
</dbReference>
<keyword evidence="8 10" id="KW-0521">NADP</keyword>
<keyword evidence="9 10" id="KW-0520">NAD</keyword>
<accession>C4F8T9</accession>
<evidence type="ECO:0000313" key="13">
    <source>
        <dbReference type="Proteomes" id="UP000003295"/>
    </source>
</evidence>
<evidence type="ECO:0000256" key="2">
    <source>
        <dbReference type="ARBA" id="ARBA00022490"/>
    </source>
</evidence>
<dbReference type="PANTHER" id="PTHR11806:SF2">
    <property type="entry name" value="METHYLENETETRAHYDROFOLATE--TRNA-(URACIL-5-)-METHYLTRANSFERASE TRMFO"/>
    <property type="match status" value="1"/>
</dbReference>
<comment type="subcellular location">
    <subcellularLocation>
        <location evidence="10">Cytoplasm</location>
    </subcellularLocation>
</comment>
<dbReference type="InterPro" id="IPR002218">
    <property type="entry name" value="MnmG-rel"/>
</dbReference>
<comment type="similarity">
    <text evidence="10">Belongs to the MnmG family. TrmFO subfamily.</text>
</comment>
<evidence type="ECO:0000313" key="12">
    <source>
        <dbReference type="EMBL" id="EEP44720.1"/>
    </source>
</evidence>
<evidence type="ECO:0000259" key="11">
    <source>
        <dbReference type="Pfam" id="PF01134"/>
    </source>
</evidence>
<reference evidence="12 13" key="1">
    <citation type="submission" date="2009-04" db="EMBL/GenBank/DDBJ databases">
        <authorList>
            <person name="Weinstock G."/>
            <person name="Sodergren E."/>
            <person name="Clifton S."/>
            <person name="Fulton L."/>
            <person name="Fulton B."/>
            <person name="Courtney L."/>
            <person name="Fronick C."/>
            <person name="Harrison M."/>
            <person name="Strong C."/>
            <person name="Farmer C."/>
            <person name="Delahaunty K."/>
            <person name="Markovic C."/>
            <person name="Hall O."/>
            <person name="Minx P."/>
            <person name="Tomlinson C."/>
            <person name="Mitreva M."/>
            <person name="Nelson J."/>
            <person name="Hou S."/>
            <person name="Wollam A."/>
            <person name="Pepin K.H."/>
            <person name="Johnson M."/>
            <person name="Bhonagiri V."/>
            <person name="Nash W.E."/>
            <person name="Warren W."/>
            <person name="Chinwalla A."/>
            <person name="Mardis E.R."/>
            <person name="Wilson R.K."/>
        </authorList>
    </citation>
    <scope>NUCLEOTIDE SEQUENCE [LARGE SCALE GENOMIC DNA]</scope>
    <source>
        <strain evidence="12 13">DSM 13280</strain>
    </source>
</reference>
<proteinExistence type="inferred from homology"/>
<dbReference type="STRING" id="521003.COLINT_02465"/>
<feature type="binding site" evidence="10">
    <location>
        <begin position="12"/>
        <end position="17"/>
    </location>
    <ligand>
        <name>FAD</name>
        <dbReference type="ChEBI" id="CHEBI:57692"/>
    </ligand>
</feature>
<feature type="domain" description="MnmG N-terminal" evidence="11">
    <location>
        <begin position="8"/>
        <end position="366"/>
    </location>
</feature>
<name>C4F8T9_9ACTN</name>
<evidence type="ECO:0000256" key="5">
    <source>
        <dbReference type="ARBA" id="ARBA00022679"/>
    </source>
</evidence>
<keyword evidence="3 10" id="KW-0489">Methyltransferase</keyword>
<dbReference type="HOGENOM" id="CLU_033057_1_0_11"/>
<organism evidence="12 13">
    <name type="scientific">Collinsella intestinalis DSM 13280</name>
    <dbReference type="NCBI Taxonomy" id="521003"/>
    <lineage>
        <taxon>Bacteria</taxon>
        <taxon>Bacillati</taxon>
        <taxon>Actinomycetota</taxon>
        <taxon>Coriobacteriia</taxon>
        <taxon>Coriobacteriales</taxon>
        <taxon>Coriobacteriaceae</taxon>
        <taxon>Collinsella</taxon>
    </lineage>
</organism>
<dbReference type="Gene3D" id="3.50.50.60">
    <property type="entry name" value="FAD/NAD(P)-binding domain"/>
    <property type="match status" value="2"/>
</dbReference>
<dbReference type="Proteomes" id="UP000003295">
    <property type="component" value="Unassembled WGS sequence"/>
</dbReference>
<evidence type="ECO:0000256" key="7">
    <source>
        <dbReference type="ARBA" id="ARBA00022827"/>
    </source>
</evidence>
<dbReference type="NCBIfam" id="NF003739">
    <property type="entry name" value="PRK05335.1"/>
    <property type="match status" value="1"/>
</dbReference>
<evidence type="ECO:0000256" key="10">
    <source>
        <dbReference type="HAMAP-Rule" id="MF_01037"/>
    </source>
</evidence>
<keyword evidence="5 10" id="KW-0808">Transferase</keyword>
<sequence>MNMSFERVTVIGGGLSGSECACQLADRGVPVRLYEMRPDHSSPAHHTGSLAELVCSNSFKSTRVDSAAGLLKEELRRMGSVLIDCAERAAVPAGGALAVDRERFSALVEEEVARRSLIEVIREEVVDIPEGPCVIAAGPLCSPALSDKVLELVGGDALSFFDAAAPIVDATTIDRSIVFTQSRYDEQGGGDYLNAPFTKDEYDAFIDALVGAERVVLKDFERRDLFQACQPAEEVARTGHDAIRFGAMKPVGLTDPRTGRRPWAAVQLRSENAEGTAYNLVGFQTNLTFGEQKRVFRMIPGLENAEFFRYGVMHRNTFVDAPRVLDGSFAVPGTRVRLAGQITGTEGYTEAVASGLFAALNTFADLSSTDRVSLPLTGAFGSLVAYATSKDTVDYQPMHVNFGVVPPLEDGKRRSKRDRYAAYSARALADLDAYISTRPDLFGERGRA</sequence>
<comment type="cofactor">
    <cofactor evidence="1 10">
        <name>FAD</name>
        <dbReference type="ChEBI" id="CHEBI:57692"/>
    </cofactor>
</comment>
<comment type="function">
    <text evidence="10">Catalyzes the folate-dependent formation of 5-methyl-uridine at position 54 (M-5-U54) in all tRNAs.</text>
</comment>
<comment type="catalytic activity">
    <reaction evidence="10">
        <text>uridine(54) in tRNA + (6R)-5,10-methylene-5,6,7,8-tetrahydrofolate + NADPH + H(+) = 5-methyluridine(54) in tRNA + (6S)-5,6,7,8-tetrahydrofolate + NADP(+)</text>
        <dbReference type="Rhea" id="RHEA:62372"/>
        <dbReference type="Rhea" id="RHEA-COMP:10167"/>
        <dbReference type="Rhea" id="RHEA-COMP:10193"/>
        <dbReference type="ChEBI" id="CHEBI:15378"/>
        <dbReference type="ChEBI" id="CHEBI:15636"/>
        <dbReference type="ChEBI" id="CHEBI:57453"/>
        <dbReference type="ChEBI" id="CHEBI:57783"/>
        <dbReference type="ChEBI" id="CHEBI:58349"/>
        <dbReference type="ChEBI" id="CHEBI:65315"/>
        <dbReference type="ChEBI" id="CHEBI:74447"/>
        <dbReference type="EC" id="2.1.1.74"/>
    </reaction>
</comment>
<evidence type="ECO:0000256" key="6">
    <source>
        <dbReference type="ARBA" id="ARBA00022694"/>
    </source>
</evidence>
<dbReference type="SUPFAM" id="SSF51905">
    <property type="entry name" value="FAD/NAD(P)-binding domain"/>
    <property type="match status" value="1"/>
</dbReference>
<keyword evidence="7 10" id="KW-0274">FAD</keyword>
<dbReference type="InterPro" id="IPR004417">
    <property type="entry name" value="TrmFO"/>
</dbReference>
<dbReference type="GO" id="GO:0050660">
    <property type="term" value="F:flavin adenine dinucleotide binding"/>
    <property type="evidence" value="ECO:0007669"/>
    <property type="project" value="UniProtKB-UniRule"/>
</dbReference>
<evidence type="ECO:0000256" key="4">
    <source>
        <dbReference type="ARBA" id="ARBA00022630"/>
    </source>
</evidence>
<dbReference type="GO" id="GO:0047151">
    <property type="term" value="F:tRNA (uracil(54)-C5)-methyltransferase activity, 5,10-methylenetetrahydrofolate-dependent"/>
    <property type="evidence" value="ECO:0007669"/>
    <property type="project" value="UniProtKB-UniRule"/>
</dbReference>
<protein>
    <recommendedName>
        <fullName evidence="10">Methylenetetrahydrofolate--tRNA-(uracil-5-)-methyltransferase TrmFO</fullName>
        <ecNumber evidence="10">2.1.1.74</ecNumber>
    </recommendedName>
    <alternativeName>
        <fullName evidence="10">Folate-dependent tRNA (uracil-5-)-methyltransferase</fullName>
    </alternativeName>
    <alternativeName>
        <fullName evidence="10">Folate-dependent tRNA(M-5-U54)-methyltransferase</fullName>
    </alternativeName>
</protein>
<dbReference type="EC" id="2.1.1.74" evidence="10"/>